<protein>
    <recommendedName>
        <fullName evidence="3">Integrase</fullName>
    </recommendedName>
</protein>
<evidence type="ECO:0000313" key="1">
    <source>
        <dbReference type="EMBL" id="GJE07824.1"/>
    </source>
</evidence>
<evidence type="ECO:0008006" key="3">
    <source>
        <dbReference type="Google" id="ProtNLM"/>
    </source>
</evidence>
<evidence type="ECO:0000313" key="2">
    <source>
        <dbReference type="Proteomes" id="UP001055102"/>
    </source>
</evidence>
<comment type="caution">
    <text evidence="1">The sequence shown here is derived from an EMBL/GenBank/DDBJ whole genome shotgun (WGS) entry which is preliminary data.</text>
</comment>
<reference evidence="1" key="2">
    <citation type="submission" date="2021-08" db="EMBL/GenBank/DDBJ databases">
        <authorList>
            <person name="Tani A."/>
            <person name="Ola A."/>
            <person name="Ogura Y."/>
            <person name="Katsura K."/>
            <person name="Hayashi T."/>
        </authorList>
    </citation>
    <scope>NUCLEOTIDE SEQUENCE</scope>
    <source>
        <strain evidence="1">LMG 23639</strain>
    </source>
</reference>
<reference evidence="1" key="1">
    <citation type="journal article" date="2021" name="Front. Microbiol.">
        <title>Comprehensive Comparative Genomics and Phenotyping of Methylobacterium Species.</title>
        <authorList>
            <person name="Alessa O."/>
            <person name="Ogura Y."/>
            <person name="Fujitani Y."/>
            <person name="Takami H."/>
            <person name="Hayashi T."/>
            <person name="Sahin N."/>
            <person name="Tani A."/>
        </authorList>
    </citation>
    <scope>NUCLEOTIDE SEQUENCE</scope>
    <source>
        <strain evidence="1">LMG 23639</strain>
    </source>
</reference>
<dbReference type="Proteomes" id="UP001055102">
    <property type="component" value="Unassembled WGS sequence"/>
</dbReference>
<proteinExistence type="predicted"/>
<dbReference type="InterPro" id="IPR011010">
    <property type="entry name" value="DNA_brk_join_enz"/>
</dbReference>
<organism evidence="1 2">
    <name type="scientific">Methylobacterium jeotgali</name>
    <dbReference type="NCBI Taxonomy" id="381630"/>
    <lineage>
        <taxon>Bacteria</taxon>
        <taxon>Pseudomonadati</taxon>
        <taxon>Pseudomonadota</taxon>
        <taxon>Alphaproteobacteria</taxon>
        <taxon>Hyphomicrobiales</taxon>
        <taxon>Methylobacteriaceae</taxon>
        <taxon>Methylobacterium</taxon>
    </lineage>
</organism>
<gene>
    <name evidence="1" type="ORF">AOPFMNJM_3156</name>
</gene>
<dbReference type="SUPFAM" id="SSF56349">
    <property type="entry name" value="DNA breaking-rejoining enzymes"/>
    <property type="match status" value="1"/>
</dbReference>
<sequence length="384" mass="43682">MGNVKIPYYTVRDRHGHRLGYWAPTAKMRGEGFKLVACGADGPAAWALAKVWNDRWQAHRRGQAPAAKRVYPVGSLGEAFERYKRTETWDRKKPRTREDWNRGWRYIEPIFGDVAPCTIPFDVLDEWYADLLESAGVREAHRAMKIWRALWVVAAAMSTGRPFYCSRDADPSLGIRRTSPQRRQQAWQGHELRPIIQEAWRQGYRGLACLVSIMWDTAFAPVDARQLTLGDFIDAGRWGAFKVARAKTGMAALGTLSRRSNALMRAYLGWPHVQQIRNMPLFRTREGAAYRKNSLAEDFRTVRALVDPLERRQMLDIRRSVALEARAGGASTEHLGAKLANTISTNAELERTYQPVDLAAVQAVDQARIVARRQARANKGRRKV</sequence>
<name>A0ABQ4T1D3_9HYPH</name>
<dbReference type="RefSeq" id="WP_238277187.1">
    <property type="nucleotide sequence ID" value="NZ_BPQR01000056.1"/>
</dbReference>
<keyword evidence="2" id="KW-1185">Reference proteome</keyword>
<dbReference type="EMBL" id="BPQR01000056">
    <property type="protein sequence ID" value="GJE07824.1"/>
    <property type="molecule type" value="Genomic_DNA"/>
</dbReference>
<accession>A0ABQ4T1D3</accession>